<gene>
    <name evidence="8" type="ORF">B0H15DRAFT_924870</name>
</gene>
<proteinExistence type="predicted"/>
<comment type="subcellular location">
    <subcellularLocation>
        <location evidence="1">Nucleus</location>
    </subcellularLocation>
</comment>
<evidence type="ECO:0000256" key="5">
    <source>
        <dbReference type="ARBA" id="ARBA00023242"/>
    </source>
</evidence>
<dbReference type="PANTHER" id="PTHR47338">
    <property type="entry name" value="ZN(II)2CYS6 TRANSCRIPTION FACTOR (EUROFUNG)-RELATED"/>
    <property type="match status" value="1"/>
</dbReference>
<dbReference type="GO" id="GO:0006351">
    <property type="term" value="P:DNA-templated transcription"/>
    <property type="evidence" value="ECO:0007669"/>
    <property type="project" value="InterPro"/>
</dbReference>
<dbReference type="InterPro" id="IPR007219">
    <property type="entry name" value="XnlR_reg_dom"/>
</dbReference>
<accession>A0AAD6TWH6</accession>
<dbReference type="Proteomes" id="UP001222325">
    <property type="component" value="Unassembled WGS sequence"/>
</dbReference>
<name>A0AAD6TWH6_9AGAR</name>
<keyword evidence="9" id="KW-1185">Reference proteome</keyword>
<sequence length="636" mass="71044">MHAPPSFAFQTGYEHADEEDDSPKSLATHKRKRLSKACNACHRSKRRCDGTDISSYFASRPCHYTDAHGRSVAAPHTGKPDASKVSRSITARGKTYSEDDRPRSSTSKGPPDASEKQSRKRVKHEERETSFNSAPTREDSATNRVPPLLFDADLMRELTNLFFAHRHPWCAIIHKSTFSASLPHNRVPPYLLYAICALAAPLSRRPRIRTTPLHLSGIPFASQAVSLMFDRSRDSGDLLCERNLTTAQALCLLMVHDRIAQTKAKLANSRYRDLALQIVQELGVHHSEHSAISPGPTVDVIHVSIERESVRRIFWAIHLLDLHMSMYTLRPVSLSGNELRIRLPVDETSFELAVHATTPEYLHVLPVRKHRVSELGHLIQIMSLYAEVEQILNRSSILPEWASSLPDHLQFSDQNLQVQKSMFETSSNTGAWCFCCMHVYYASFALALHTIMYCDRNDAQIEEWSSGYEELWGTRIPDLAVAIAALRREPGSRYYSAANARISPPATTSQTHPLGQSLDQLRLHDYGTTWSRTVPAYLQHGMVHDSEAGTDNRGSDAAGPASDVNEPARTAGRRGESLPSLRSSGLLDSWNPPSFSSQSRISVQEPSLETSPPPRLKMESAASRPAGLKWLVNESR</sequence>
<keyword evidence="4" id="KW-0804">Transcription</keyword>
<dbReference type="AlphaFoldDB" id="A0AAD6TWH6"/>
<protein>
    <submittedName>
        <fullName evidence="8">Fungal-specific transcription factor domain-containing protein</fullName>
    </submittedName>
</protein>
<dbReference type="CDD" id="cd12148">
    <property type="entry name" value="fungal_TF_MHR"/>
    <property type="match status" value="1"/>
</dbReference>
<feature type="compositionally biased region" description="Polar residues" evidence="6">
    <location>
        <begin position="591"/>
        <end position="610"/>
    </location>
</feature>
<evidence type="ECO:0000256" key="6">
    <source>
        <dbReference type="SAM" id="MobiDB-lite"/>
    </source>
</evidence>
<dbReference type="InterPro" id="IPR001138">
    <property type="entry name" value="Zn2Cys6_DnaBD"/>
</dbReference>
<comment type="caution">
    <text evidence="8">The sequence shown here is derived from an EMBL/GenBank/DDBJ whole genome shotgun (WGS) entry which is preliminary data.</text>
</comment>
<keyword evidence="5" id="KW-0539">Nucleus</keyword>
<dbReference type="SMART" id="SM00906">
    <property type="entry name" value="Fungal_trans"/>
    <property type="match status" value="1"/>
</dbReference>
<dbReference type="EMBL" id="JARJCN010000070">
    <property type="protein sequence ID" value="KAJ7077853.1"/>
    <property type="molecule type" value="Genomic_DNA"/>
</dbReference>
<feature type="region of interest" description="Disordered" evidence="6">
    <location>
        <begin position="545"/>
        <end position="636"/>
    </location>
</feature>
<evidence type="ECO:0000256" key="1">
    <source>
        <dbReference type="ARBA" id="ARBA00004123"/>
    </source>
</evidence>
<evidence type="ECO:0000259" key="7">
    <source>
        <dbReference type="SMART" id="SM00906"/>
    </source>
</evidence>
<evidence type="ECO:0000313" key="9">
    <source>
        <dbReference type="Proteomes" id="UP001222325"/>
    </source>
</evidence>
<feature type="region of interest" description="Disordered" evidence="6">
    <location>
        <begin position="70"/>
        <end position="142"/>
    </location>
</feature>
<dbReference type="GO" id="GO:0005634">
    <property type="term" value="C:nucleus"/>
    <property type="evidence" value="ECO:0007669"/>
    <property type="project" value="UniProtKB-SubCell"/>
</dbReference>
<feature type="region of interest" description="Disordered" evidence="6">
    <location>
        <begin position="1"/>
        <end position="47"/>
    </location>
</feature>
<evidence type="ECO:0000256" key="3">
    <source>
        <dbReference type="ARBA" id="ARBA00023015"/>
    </source>
</evidence>
<dbReference type="InterPro" id="IPR050815">
    <property type="entry name" value="TF_fung"/>
</dbReference>
<evidence type="ECO:0000256" key="4">
    <source>
        <dbReference type="ARBA" id="ARBA00023163"/>
    </source>
</evidence>
<feature type="domain" description="Xylanolytic transcriptional activator regulatory" evidence="7">
    <location>
        <begin position="268"/>
        <end position="350"/>
    </location>
</feature>
<dbReference type="Pfam" id="PF04082">
    <property type="entry name" value="Fungal_trans"/>
    <property type="match status" value="1"/>
</dbReference>
<dbReference type="CDD" id="cd00067">
    <property type="entry name" value="GAL4"/>
    <property type="match status" value="1"/>
</dbReference>
<evidence type="ECO:0000313" key="8">
    <source>
        <dbReference type="EMBL" id="KAJ7077853.1"/>
    </source>
</evidence>
<keyword evidence="3" id="KW-0805">Transcription regulation</keyword>
<dbReference type="GO" id="GO:0008270">
    <property type="term" value="F:zinc ion binding"/>
    <property type="evidence" value="ECO:0007669"/>
    <property type="project" value="InterPro"/>
</dbReference>
<reference evidence="8" key="1">
    <citation type="submission" date="2023-03" db="EMBL/GenBank/DDBJ databases">
        <title>Massive genome expansion in bonnet fungi (Mycena s.s.) driven by repeated elements and novel gene families across ecological guilds.</title>
        <authorList>
            <consortium name="Lawrence Berkeley National Laboratory"/>
            <person name="Harder C.B."/>
            <person name="Miyauchi S."/>
            <person name="Viragh M."/>
            <person name="Kuo A."/>
            <person name="Thoen E."/>
            <person name="Andreopoulos B."/>
            <person name="Lu D."/>
            <person name="Skrede I."/>
            <person name="Drula E."/>
            <person name="Henrissat B."/>
            <person name="Morin E."/>
            <person name="Kohler A."/>
            <person name="Barry K."/>
            <person name="LaButti K."/>
            <person name="Morin E."/>
            <person name="Salamov A."/>
            <person name="Lipzen A."/>
            <person name="Mereny Z."/>
            <person name="Hegedus B."/>
            <person name="Baldrian P."/>
            <person name="Stursova M."/>
            <person name="Weitz H."/>
            <person name="Taylor A."/>
            <person name="Grigoriev I.V."/>
            <person name="Nagy L.G."/>
            <person name="Martin F."/>
            <person name="Kauserud H."/>
        </authorList>
    </citation>
    <scope>NUCLEOTIDE SEQUENCE</scope>
    <source>
        <strain evidence="8">CBHHK173m</strain>
    </source>
</reference>
<keyword evidence="2" id="KW-0479">Metal-binding</keyword>
<dbReference type="GO" id="GO:0000981">
    <property type="term" value="F:DNA-binding transcription factor activity, RNA polymerase II-specific"/>
    <property type="evidence" value="ECO:0007669"/>
    <property type="project" value="InterPro"/>
</dbReference>
<dbReference type="PANTHER" id="PTHR47338:SF5">
    <property type="entry name" value="ZN(II)2CYS6 TRANSCRIPTION FACTOR (EUROFUNG)"/>
    <property type="match status" value="1"/>
</dbReference>
<organism evidence="8 9">
    <name type="scientific">Mycena belliarum</name>
    <dbReference type="NCBI Taxonomy" id="1033014"/>
    <lineage>
        <taxon>Eukaryota</taxon>
        <taxon>Fungi</taxon>
        <taxon>Dikarya</taxon>
        <taxon>Basidiomycota</taxon>
        <taxon>Agaricomycotina</taxon>
        <taxon>Agaricomycetes</taxon>
        <taxon>Agaricomycetidae</taxon>
        <taxon>Agaricales</taxon>
        <taxon>Marasmiineae</taxon>
        <taxon>Mycenaceae</taxon>
        <taxon>Mycena</taxon>
    </lineage>
</organism>
<feature type="compositionally biased region" description="Basic and acidic residues" evidence="6">
    <location>
        <begin position="113"/>
        <end position="129"/>
    </location>
</feature>
<evidence type="ECO:0000256" key="2">
    <source>
        <dbReference type="ARBA" id="ARBA00022723"/>
    </source>
</evidence>
<dbReference type="GO" id="GO:0003677">
    <property type="term" value="F:DNA binding"/>
    <property type="evidence" value="ECO:0007669"/>
    <property type="project" value="InterPro"/>
</dbReference>